<organism evidence="3 4">
    <name type="scientific">Hoeflea poritis</name>
    <dbReference type="NCBI Taxonomy" id="2993659"/>
    <lineage>
        <taxon>Bacteria</taxon>
        <taxon>Pseudomonadati</taxon>
        <taxon>Pseudomonadota</taxon>
        <taxon>Alphaproteobacteria</taxon>
        <taxon>Hyphomicrobiales</taxon>
        <taxon>Rhizobiaceae</taxon>
        <taxon>Hoeflea</taxon>
    </lineage>
</organism>
<dbReference type="Pfam" id="PF12146">
    <property type="entry name" value="Hydrolase_4"/>
    <property type="match status" value="1"/>
</dbReference>
<dbReference type="InterPro" id="IPR022742">
    <property type="entry name" value="Hydrolase_4"/>
</dbReference>
<dbReference type="Gene3D" id="3.40.50.1820">
    <property type="entry name" value="alpha/beta hydrolase"/>
    <property type="match status" value="1"/>
</dbReference>
<evidence type="ECO:0000256" key="1">
    <source>
        <dbReference type="SAM" id="MobiDB-lite"/>
    </source>
</evidence>
<protein>
    <submittedName>
        <fullName evidence="3">Alpha/beta hydrolase</fullName>
    </submittedName>
</protein>
<feature type="region of interest" description="Disordered" evidence="1">
    <location>
        <begin position="1"/>
        <end position="23"/>
    </location>
</feature>
<keyword evidence="3" id="KW-0378">Hydrolase</keyword>
<evidence type="ECO:0000313" key="4">
    <source>
        <dbReference type="Proteomes" id="UP001148313"/>
    </source>
</evidence>
<sequence length="322" mass="34671">MSGFDEQTTLRSPTGAELNLLHKRPADRPRAVVQINHGLAEHAARYAHFADYLCEAGFAAFVHDHRGHGHTKAPDAPLGTFGKAPAGESWKLAVADVLAVHDHAAQICPDAPIITFGHSMGGMIALNFALSHPQRQAALAVWNSNFKMGFEGRIAQAVLAGERMLKGSDVPSTILPKQTFGAWGKAIKDARTEFDWLSHDPQQVDAYIEDPLCGWDASVALWQDLFAMGYRGSDRAALAALPPALPVYLVGGGQDPATGNGRAVTWIAEQMRACGMTDVTGRIYDEMRHETLNETALPGARGAMEDFAAWAVAALQRSRAIA</sequence>
<keyword evidence="4" id="KW-1185">Reference proteome</keyword>
<dbReference type="RefSeq" id="WP_271090289.1">
    <property type="nucleotide sequence ID" value="NZ_JAPJZH010000008.1"/>
</dbReference>
<dbReference type="InterPro" id="IPR029058">
    <property type="entry name" value="AB_hydrolase_fold"/>
</dbReference>
<dbReference type="EMBL" id="JAPJZH010000008">
    <property type="protein sequence ID" value="MDA4846529.1"/>
    <property type="molecule type" value="Genomic_DNA"/>
</dbReference>
<dbReference type="InterPro" id="IPR051044">
    <property type="entry name" value="MAG_DAG_Lipase"/>
</dbReference>
<accession>A0ABT4VP86</accession>
<evidence type="ECO:0000259" key="2">
    <source>
        <dbReference type="Pfam" id="PF12146"/>
    </source>
</evidence>
<feature type="domain" description="Serine aminopeptidase S33" evidence="2">
    <location>
        <begin position="28"/>
        <end position="295"/>
    </location>
</feature>
<proteinExistence type="predicted"/>
<comment type="caution">
    <text evidence="3">The sequence shown here is derived from an EMBL/GenBank/DDBJ whole genome shotgun (WGS) entry which is preliminary data.</text>
</comment>
<evidence type="ECO:0000313" key="3">
    <source>
        <dbReference type="EMBL" id="MDA4846529.1"/>
    </source>
</evidence>
<dbReference type="PANTHER" id="PTHR11614">
    <property type="entry name" value="PHOSPHOLIPASE-RELATED"/>
    <property type="match status" value="1"/>
</dbReference>
<dbReference type="SUPFAM" id="SSF53474">
    <property type="entry name" value="alpha/beta-Hydrolases"/>
    <property type="match status" value="1"/>
</dbReference>
<reference evidence="3" key="1">
    <citation type="submission" date="2022-11" db="EMBL/GenBank/DDBJ databases">
        <title>Hoeflea poritis sp. nov., isolated from scleractinian coral Porites lutea.</title>
        <authorList>
            <person name="Zhang G."/>
            <person name="Wei Q."/>
            <person name="Cai L."/>
        </authorList>
    </citation>
    <scope>NUCLEOTIDE SEQUENCE</scope>
    <source>
        <strain evidence="3">E7-10</strain>
    </source>
</reference>
<gene>
    <name evidence="3" type="ORF">OOZ53_14290</name>
</gene>
<feature type="compositionally biased region" description="Polar residues" evidence="1">
    <location>
        <begin position="1"/>
        <end position="12"/>
    </location>
</feature>
<dbReference type="Proteomes" id="UP001148313">
    <property type="component" value="Unassembled WGS sequence"/>
</dbReference>
<dbReference type="GO" id="GO:0016787">
    <property type="term" value="F:hydrolase activity"/>
    <property type="evidence" value="ECO:0007669"/>
    <property type="project" value="UniProtKB-KW"/>
</dbReference>
<name>A0ABT4VP86_9HYPH</name>